<dbReference type="PANTHER" id="PTHR47959:SF1">
    <property type="entry name" value="ATP-DEPENDENT RNA HELICASE DBPA"/>
    <property type="match status" value="1"/>
</dbReference>
<evidence type="ECO:0000313" key="10">
    <source>
        <dbReference type="EMBL" id="WXB06589.1"/>
    </source>
</evidence>
<evidence type="ECO:0000313" key="11">
    <source>
        <dbReference type="Proteomes" id="UP001374803"/>
    </source>
</evidence>
<dbReference type="Gene3D" id="3.40.50.300">
    <property type="entry name" value="P-loop containing nucleotide triphosphate hydrolases"/>
    <property type="match status" value="2"/>
</dbReference>
<evidence type="ECO:0000256" key="4">
    <source>
        <dbReference type="ARBA" id="ARBA00022840"/>
    </source>
</evidence>
<feature type="domain" description="Helicase C-terminal" evidence="9">
    <location>
        <begin position="240"/>
        <end position="392"/>
    </location>
</feature>
<dbReference type="CDD" id="cd12252">
    <property type="entry name" value="RRM_DbpA"/>
    <property type="match status" value="1"/>
</dbReference>
<gene>
    <name evidence="10" type="ORF">LVJ94_04930</name>
</gene>
<dbReference type="EMBL" id="CP089983">
    <property type="protein sequence ID" value="WXB06589.1"/>
    <property type="molecule type" value="Genomic_DNA"/>
</dbReference>
<dbReference type="InterPro" id="IPR005580">
    <property type="entry name" value="DbpA/CsdA_RNA-bd_dom"/>
</dbReference>
<evidence type="ECO:0000256" key="5">
    <source>
        <dbReference type="ARBA" id="ARBA00038437"/>
    </source>
</evidence>
<accession>A0ABZ2L6M5</accession>
<dbReference type="SUPFAM" id="SSF52540">
    <property type="entry name" value="P-loop containing nucleoside triphosphate hydrolases"/>
    <property type="match status" value="1"/>
</dbReference>
<keyword evidence="2 6" id="KW-0378">Hydrolase</keyword>
<feature type="compositionally biased region" description="Basic and acidic residues" evidence="7">
    <location>
        <begin position="441"/>
        <end position="456"/>
    </location>
</feature>
<protein>
    <submittedName>
        <fullName evidence="10">DEAD/DEAH box helicase</fullName>
    </submittedName>
</protein>
<dbReference type="InterPro" id="IPR044742">
    <property type="entry name" value="DEAD/DEAH_RhlB"/>
</dbReference>
<dbReference type="InterPro" id="IPR001650">
    <property type="entry name" value="Helicase_C-like"/>
</dbReference>
<dbReference type="Pfam" id="PF03880">
    <property type="entry name" value="DbpA"/>
    <property type="match status" value="1"/>
</dbReference>
<evidence type="ECO:0000256" key="3">
    <source>
        <dbReference type="ARBA" id="ARBA00022806"/>
    </source>
</evidence>
<comment type="similarity">
    <text evidence="5 6">Belongs to the DEAD box helicase family.</text>
</comment>
<proteinExistence type="inferred from homology"/>
<feature type="compositionally biased region" description="Basic and acidic residues" evidence="7">
    <location>
        <begin position="600"/>
        <end position="611"/>
    </location>
</feature>
<dbReference type="InterPro" id="IPR012677">
    <property type="entry name" value="Nucleotide-bd_a/b_plait_sf"/>
</dbReference>
<feature type="region of interest" description="Disordered" evidence="7">
    <location>
        <begin position="330"/>
        <end position="350"/>
    </location>
</feature>
<dbReference type="PROSITE" id="PS51194">
    <property type="entry name" value="HELICASE_CTER"/>
    <property type="match status" value="1"/>
</dbReference>
<feature type="region of interest" description="Disordered" evidence="7">
    <location>
        <begin position="541"/>
        <end position="617"/>
    </location>
</feature>
<evidence type="ECO:0000256" key="2">
    <source>
        <dbReference type="ARBA" id="ARBA00022801"/>
    </source>
</evidence>
<feature type="compositionally biased region" description="Basic residues" evidence="7">
    <location>
        <begin position="337"/>
        <end position="346"/>
    </location>
</feature>
<dbReference type="InterPro" id="IPR014001">
    <property type="entry name" value="Helicase_ATP-bd"/>
</dbReference>
<reference evidence="10" key="1">
    <citation type="submission" date="2021-12" db="EMBL/GenBank/DDBJ databases">
        <title>Discovery of the Pendulisporaceae a myxobacterial family with distinct sporulation behavior and unique specialized metabolism.</title>
        <authorList>
            <person name="Garcia R."/>
            <person name="Popoff A."/>
            <person name="Bader C.D."/>
            <person name="Loehr J."/>
            <person name="Walesch S."/>
            <person name="Walt C."/>
            <person name="Boldt J."/>
            <person name="Bunk B."/>
            <person name="Haeckl F.J.F.P.J."/>
            <person name="Gunesch A.P."/>
            <person name="Birkelbach J."/>
            <person name="Nuebel U."/>
            <person name="Pietschmann T."/>
            <person name="Bach T."/>
            <person name="Mueller R."/>
        </authorList>
    </citation>
    <scope>NUCLEOTIDE SEQUENCE</scope>
    <source>
        <strain evidence="10">MSr11367</strain>
    </source>
</reference>
<dbReference type="Proteomes" id="UP001374803">
    <property type="component" value="Chromosome"/>
</dbReference>
<dbReference type="SMART" id="SM00490">
    <property type="entry name" value="HELICc"/>
    <property type="match status" value="1"/>
</dbReference>
<feature type="domain" description="Helicase ATP-binding" evidence="8">
    <location>
        <begin position="34"/>
        <end position="213"/>
    </location>
</feature>
<keyword evidence="4 6" id="KW-0067">ATP-binding</keyword>
<dbReference type="InterPro" id="IPR050079">
    <property type="entry name" value="DEAD_box_RNA_helicase"/>
</dbReference>
<dbReference type="Gene3D" id="3.30.70.330">
    <property type="match status" value="1"/>
</dbReference>
<evidence type="ECO:0000259" key="9">
    <source>
        <dbReference type="PROSITE" id="PS51194"/>
    </source>
</evidence>
<dbReference type="CDD" id="cd18787">
    <property type="entry name" value="SF2_C_DEAD"/>
    <property type="match status" value="1"/>
</dbReference>
<dbReference type="PROSITE" id="PS00039">
    <property type="entry name" value="DEAD_ATP_HELICASE"/>
    <property type="match status" value="1"/>
</dbReference>
<dbReference type="CDD" id="cd00268">
    <property type="entry name" value="DEADc"/>
    <property type="match status" value="1"/>
</dbReference>
<dbReference type="InterPro" id="IPR000629">
    <property type="entry name" value="RNA-helicase_DEAD-box_CS"/>
</dbReference>
<evidence type="ECO:0000259" key="8">
    <source>
        <dbReference type="PROSITE" id="PS51192"/>
    </source>
</evidence>
<dbReference type="Pfam" id="PF00271">
    <property type="entry name" value="Helicase_C"/>
    <property type="match status" value="1"/>
</dbReference>
<evidence type="ECO:0000256" key="1">
    <source>
        <dbReference type="ARBA" id="ARBA00022741"/>
    </source>
</evidence>
<name>A0ABZ2L6M5_9BACT</name>
<organism evidence="10 11">
    <name type="scientific">Pendulispora rubella</name>
    <dbReference type="NCBI Taxonomy" id="2741070"/>
    <lineage>
        <taxon>Bacteria</taxon>
        <taxon>Pseudomonadati</taxon>
        <taxon>Myxococcota</taxon>
        <taxon>Myxococcia</taxon>
        <taxon>Myxococcales</taxon>
        <taxon>Sorangiineae</taxon>
        <taxon>Pendulisporaceae</taxon>
        <taxon>Pendulispora</taxon>
    </lineage>
</organism>
<dbReference type="GO" id="GO:0004386">
    <property type="term" value="F:helicase activity"/>
    <property type="evidence" value="ECO:0007669"/>
    <property type="project" value="UniProtKB-KW"/>
</dbReference>
<keyword evidence="3 6" id="KW-0347">Helicase</keyword>
<sequence>MNSPDFAELLGPALASAIEQRGFTTLTPVQHAVLDPSLRGRDLRISSQTGSGKTVAIGFTLREALEAGKDAVAPKNGVAAPLALVITPTRELAKQVDEELSWLYAPQSVKVASVTGGGGYRDERRAFAQGPAVIVGTPGRLLDHLRRGSIDASAIGTVVLDEADRMLDLGFREELEGILSFAPTPHTTHLVSATFPRDVRVLADKVQTEPVNVEGTPLGTANADIDHMIHLVSLSERTAAVINLLLSDPDSKTLVFARMRSEVSELTNELKSAGFHVRSLSGEMEQPERNRALDDFKRGRLHALVATDVAARGIDVQDISHVIHVEPPTDVDTYTHRSGRTGRAGRKGISSVLTPPAGFAKTSALLRRAGVTFRVEAIPTADALREQRQERLFTELTSDASGTADADWRCAALAERIVESGQAAQALTRLLSRVGITGPCEPRDVTPHAPPAERKKLSGPSKAGFGDGPARPRPTRKDHPADWVTFRVTWGGLHGANPRRLFAMMCRRGGVQGGDVGAIEIAKTHSFVNIAKAAASSFEEAARVPDPRDPRVSIHRADGDAPRPKPAAKHHPAAKPHAPAKHHPATHAKPHSGGVKRKSHAEPKPRADRPSKRQVAR</sequence>
<dbReference type="PROSITE" id="PS51192">
    <property type="entry name" value="HELICASE_ATP_BIND_1"/>
    <property type="match status" value="1"/>
</dbReference>
<dbReference type="InterPro" id="IPR027417">
    <property type="entry name" value="P-loop_NTPase"/>
</dbReference>
<dbReference type="Pfam" id="PF00270">
    <property type="entry name" value="DEAD"/>
    <property type="match status" value="1"/>
</dbReference>
<dbReference type="SMART" id="SM00487">
    <property type="entry name" value="DEXDc"/>
    <property type="match status" value="1"/>
</dbReference>
<dbReference type="RefSeq" id="WP_394836238.1">
    <property type="nucleotide sequence ID" value="NZ_CP089929.1"/>
</dbReference>
<keyword evidence="1 6" id="KW-0547">Nucleotide-binding</keyword>
<dbReference type="InterPro" id="IPR011545">
    <property type="entry name" value="DEAD/DEAH_box_helicase_dom"/>
</dbReference>
<feature type="compositionally biased region" description="Basic residues" evidence="7">
    <location>
        <begin position="566"/>
        <end position="599"/>
    </location>
</feature>
<dbReference type="PANTHER" id="PTHR47959">
    <property type="entry name" value="ATP-DEPENDENT RNA HELICASE RHLE-RELATED"/>
    <property type="match status" value="1"/>
</dbReference>
<evidence type="ECO:0000256" key="7">
    <source>
        <dbReference type="SAM" id="MobiDB-lite"/>
    </source>
</evidence>
<keyword evidence="11" id="KW-1185">Reference proteome</keyword>
<evidence type="ECO:0000256" key="6">
    <source>
        <dbReference type="RuleBase" id="RU000492"/>
    </source>
</evidence>
<feature type="region of interest" description="Disordered" evidence="7">
    <location>
        <begin position="437"/>
        <end position="480"/>
    </location>
</feature>
<feature type="compositionally biased region" description="Basic and acidic residues" evidence="7">
    <location>
        <begin position="541"/>
        <end position="563"/>
    </location>
</feature>